<reference evidence="1" key="1">
    <citation type="submission" date="2020-09" db="EMBL/GenBank/DDBJ databases">
        <authorList>
            <person name="Kikuchi T."/>
        </authorList>
    </citation>
    <scope>NUCLEOTIDE SEQUENCE</scope>
    <source>
        <strain evidence="1">SH1</strain>
    </source>
</reference>
<keyword evidence="2" id="KW-1185">Reference proteome</keyword>
<evidence type="ECO:0000313" key="2">
    <source>
        <dbReference type="Proteomes" id="UP000614601"/>
    </source>
</evidence>
<gene>
    <name evidence="1" type="ORF">BOKJ2_LOCUS10650</name>
</gene>
<proteinExistence type="predicted"/>
<sequence length="181" mass="20557">MHSARKTASCPHFATTSALLTNSAKQMSRILGDRMTSLIDDRTCCWVGGQATHAMGFSDKSKRVATRRKRLGKSWKVCDKTKKTATKKESCDKLKKIATTMKVLQQFQKNATKRDLRQPQELCDKPKSHQKVRQREFVAERDESDCTVQWIRIARGHLSRNVFGETRHGLATKRGPPASQQ</sequence>
<dbReference type="Proteomes" id="UP000614601">
    <property type="component" value="Unassembled WGS sequence"/>
</dbReference>
<protein>
    <submittedName>
        <fullName evidence="1">Uncharacterized protein</fullName>
    </submittedName>
</protein>
<comment type="caution">
    <text evidence="1">The sequence shown here is derived from an EMBL/GenBank/DDBJ whole genome shotgun (WGS) entry which is preliminary data.</text>
</comment>
<accession>A0A811L6M9</accession>
<name>A0A811L6M9_9BILA</name>
<dbReference type="Proteomes" id="UP000783686">
    <property type="component" value="Unassembled WGS sequence"/>
</dbReference>
<dbReference type="EMBL" id="CAJFDH010000005">
    <property type="protein sequence ID" value="CAD5223880.1"/>
    <property type="molecule type" value="Genomic_DNA"/>
</dbReference>
<dbReference type="AlphaFoldDB" id="A0A811L6M9"/>
<organism evidence="1 2">
    <name type="scientific">Bursaphelenchus okinawaensis</name>
    <dbReference type="NCBI Taxonomy" id="465554"/>
    <lineage>
        <taxon>Eukaryota</taxon>
        <taxon>Metazoa</taxon>
        <taxon>Ecdysozoa</taxon>
        <taxon>Nematoda</taxon>
        <taxon>Chromadorea</taxon>
        <taxon>Rhabditida</taxon>
        <taxon>Tylenchina</taxon>
        <taxon>Tylenchomorpha</taxon>
        <taxon>Aphelenchoidea</taxon>
        <taxon>Aphelenchoididae</taxon>
        <taxon>Bursaphelenchus</taxon>
    </lineage>
</organism>
<dbReference type="EMBL" id="CAJFCW020000005">
    <property type="protein sequence ID" value="CAG9119055.1"/>
    <property type="molecule type" value="Genomic_DNA"/>
</dbReference>
<evidence type="ECO:0000313" key="1">
    <source>
        <dbReference type="EMBL" id="CAD5223880.1"/>
    </source>
</evidence>